<feature type="binding site" evidence="5">
    <location>
        <position position="1200"/>
    </location>
    <ligand>
        <name>ATP</name>
        <dbReference type="ChEBI" id="CHEBI:30616"/>
    </ligand>
</feature>
<feature type="compositionally biased region" description="Low complexity" evidence="6">
    <location>
        <begin position="427"/>
        <end position="445"/>
    </location>
</feature>
<dbReference type="SMART" id="SM00220">
    <property type="entry name" value="S_TKc"/>
    <property type="match status" value="2"/>
</dbReference>
<dbReference type="PROSITE" id="PS50011">
    <property type="entry name" value="PROTEIN_KINASE_DOM"/>
    <property type="match status" value="2"/>
</dbReference>
<evidence type="ECO:0000256" key="7">
    <source>
        <dbReference type="SAM" id="Phobius"/>
    </source>
</evidence>
<keyword evidence="10" id="KW-0675">Receptor</keyword>
<feature type="region of interest" description="Disordered" evidence="6">
    <location>
        <begin position="427"/>
        <end position="448"/>
    </location>
</feature>
<keyword evidence="7" id="KW-1133">Transmembrane helix</keyword>
<dbReference type="InterPro" id="IPR011009">
    <property type="entry name" value="Kinase-like_dom_sf"/>
</dbReference>
<dbReference type="EMBL" id="LHPG02000016">
    <property type="protein sequence ID" value="PRW33641.1"/>
    <property type="molecule type" value="Genomic_DNA"/>
</dbReference>
<feature type="transmembrane region" description="Helical" evidence="7">
    <location>
        <begin position="563"/>
        <end position="580"/>
    </location>
</feature>
<dbReference type="Pfam" id="PF00069">
    <property type="entry name" value="Pkinase"/>
    <property type="match status" value="2"/>
</dbReference>
<feature type="domain" description="Protein kinase" evidence="8">
    <location>
        <begin position="507"/>
        <end position="758"/>
    </location>
</feature>
<organism evidence="10 11">
    <name type="scientific">Chlorella sorokiniana</name>
    <name type="common">Freshwater green alga</name>
    <dbReference type="NCBI Taxonomy" id="3076"/>
    <lineage>
        <taxon>Eukaryota</taxon>
        <taxon>Viridiplantae</taxon>
        <taxon>Chlorophyta</taxon>
        <taxon>core chlorophytes</taxon>
        <taxon>Trebouxiophyceae</taxon>
        <taxon>Chlorellales</taxon>
        <taxon>Chlorellaceae</taxon>
        <taxon>Chlorella clade</taxon>
        <taxon>Chlorella</taxon>
    </lineage>
</organism>
<dbReference type="STRING" id="3076.A0A2P6TH81"/>
<evidence type="ECO:0000256" key="5">
    <source>
        <dbReference type="PROSITE-ProRule" id="PRU10141"/>
    </source>
</evidence>
<keyword evidence="7" id="KW-0472">Membrane</keyword>
<keyword evidence="7" id="KW-0812">Transmembrane</keyword>
<keyword evidence="4 5" id="KW-0067">ATP-binding</keyword>
<evidence type="ECO:0000256" key="3">
    <source>
        <dbReference type="ARBA" id="ARBA00022777"/>
    </source>
</evidence>
<dbReference type="PROSITE" id="PS00107">
    <property type="entry name" value="PROTEIN_KINASE_ATP"/>
    <property type="match status" value="2"/>
</dbReference>
<feature type="domain" description="Apple" evidence="9">
    <location>
        <begin position="160"/>
        <end position="228"/>
    </location>
</feature>
<evidence type="ECO:0000259" key="9">
    <source>
        <dbReference type="PROSITE" id="PS50948"/>
    </source>
</evidence>
<dbReference type="InterPro" id="IPR008271">
    <property type="entry name" value="Ser/Thr_kinase_AS"/>
</dbReference>
<evidence type="ECO:0000313" key="11">
    <source>
        <dbReference type="Proteomes" id="UP000239899"/>
    </source>
</evidence>
<comment type="caution">
    <text evidence="10">The sequence shown here is derived from an EMBL/GenBank/DDBJ whole genome shotgun (WGS) entry which is preliminary data.</text>
</comment>
<dbReference type="GO" id="GO:0005524">
    <property type="term" value="F:ATP binding"/>
    <property type="evidence" value="ECO:0007669"/>
    <property type="project" value="UniProtKB-UniRule"/>
</dbReference>
<accession>A0A2P6TH81</accession>
<dbReference type="InterPro" id="IPR003609">
    <property type="entry name" value="Pan_app"/>
</dbReference>
<evidence type="ECO:0000313" key="10">
    <source>
        <dbReference type="EMBL" id="PRW33641.1"/>
    </source>
</evidence>
<feature type="transmembrane region" description="Helical" evidence="7">
    <location>
        <begin position="370"/>
        <end position="393"/>
    </location>
</feature>
<evidence type="ECO:0000259" key="8">
    <source>
        <dbReference type="PROSITE" id="PS50011"/>
    </source>
</evidence>
<proteinExistence type="predicted"/>
<dbReference type="InterPro" id="IPR051681">
    <property type="entry name" value="Ser/Thr_Kinases-Pseudokinases"/>
</dbReference>
<sequence>MASNCTVLMEAYAAGPWVSRVSGFPLRHTPVELPDFTTSPALVLDGGDFDCPGSVLPGRCAFDSVLSAVSICSGMARCRSVLHYHNGTDGCSDPVAVLVTSWPTDTNSYVAPTVDTLTKNSDRTVTSLLMATDGVVLEPTAAELEAAANASDPSTAWLGCIVADGALMEGTVVAVESGVATAEDCCRACRADSKCNVWNYCRQPGGCSFAASSPVAGNFTVNLTQGQCELRYQETVATGWPPIVLAKGSGVPVISGAPLAVTGPQLPGFVALPGRVMFDYGVFQCPESAWPELKQCILVDQPAQLAEECSANPNCVAMMVFPMPGPPFPVRVGNLRSAFNASLLGLSPKDLTYVRKSELQGSSDGLSGGAIAGIAVGACAAAAALAGAAWLALRRRQRQRRPLGSSSAGGAAEAAAAAAATAAAVADGSASGPGSSGHGSYSQSSEEQPLPELAQYVAQCDAARSAGLRGASSLAQELTAISIDSLPPSLRGSVVDVSQIRLLTDSAGQLQELGRGASGIVYRALYLNEIVAAKEIDIGSSRSMQEAFVNEALRLHQLHHPHVVALLGVTIAGSTGILLMEYCAGRDLRAALGLTAADSTERLFGWHRRGRRVVLEVAKALNFLHARGVVHMDVKSNNVLLTSGGTAKLADVGLARLQTGTYLSDVPLIGTFAWVAPEVLMGGQQCTSAVDIFSLGVVMWEVITGERPQRGSLRAPRVPEECPQEVADLMMECLRLEPSQRPTASQVVQRLDSGQGQLEATSVVVPVRAPDGCIRAEPHLRHLDCRLMASNCTLLPTVDSAGASGWIRRVAGFPLRQQLLQLRDYSTRPAEVLEGGDFACPGSVIPDRCAFNDVLDAIYICSSVASCRSVVVYHNGTNGCGDPVAVLTTSWPTGNNSYVAPTVDTLTKNSDTTVSMLLMASEGTVLPPSAAELAAAANASDPSTAWLGCIVAEGTLMGGTVLAVESGVTTAEGCCRTCRANSMCNVWNFCSRPGGCSYAGSSPIGSFTVNLTQGQCELRRQDLVEPSPGWPPIVLAKGGDVPLTGGAPMALSGPQLPGYDILPGRLPFDYGSYDCPESEMPSMHACVLFKTPEQMAQACDASQDCKAFVIKPMPGPPSPLRIAVPKNAVNTSLLGLSPTDLFYHALISVDALPPSLRASVVDVNQIKYLTWPNGRLQEIGSGASATVYRALYLNEIVAAKEIDIGRSPAMQEAFVNEALRLHQLHHPHVVALLGVTIAGSTGILLMEYCAGRDLRSALGLTAADANERLFGWHRRGRRVVLEVARALNFLHARGVVHMDVKSNNVLLTSGGTAKLADVGLSRLQTGTYLSDVPLIGTFAWIAPEILVGSKRCTSAVDIYSLGVVMWEIITGEQPRRGSLRLPRVPEECPQEVADLMMECLSLDPSHRPTAAQLMQRLEGGRGALDAAAVGVPVRRSADGAPHSRPASQ</sequence>
<dbReference type="PROSITE" id="PS00108">
    <property type="entry name" value="PROTEIN_KINASE_ST"/>
    <property type="match status" value="2"/>
</dbReference>
<dbReference type="Pfam" id="PF14295">
    <property type="entry name" value="PAN_4"/>
    <property type="match status" value="3"/>
</dbReference>
<evidence type="ECO:0000256" key="6">
    <source>
        <dbReference type="SAM" id="MobiDB-lite"/>
    </source>
</evidence>
<dbReference type="OrthoDB" id="2013833at2759"/>
<dbReference type="PROSITE" id="PS50948">
    <property type="entry name" value="PAN"/>
    <property type="match status" value="1"/>
</dbReference>
<dbReference type="Gene3D" id="1.10.510.10">
    <property type="entry name" value="Transferase(Phosphotransferase) domain 1"/>
    <property type="match status" value="2"/>
</dbReference>
<name>A0A2P6TH81_CHLSO</name>
<dbReference type="InterPro" id="IPR000719">
    <property type="entry name" value="Prot_kinase_dom"/>
</dbReference>
<evidence type="ECO:0000256" key="4">
    <source>
        <dbReference type="ARBA" id="ARBA00022840"/>
    </source>
</evidence>
<reference evidence="10 11" key="1">
    <citation type="journal article" date="2018" name="Plant J.">
        <title>Genome sequences of Chlorella sorokiniana UTEX 1602 and Micractinium conductrix SAG 241.80: implications to maltose excretion by a green alga.</title>
        <authorList>
            <person name="Arriola M.B."/>
            <person name="Velmurugan N."/>
            <person name="Zhang Y."/>
            <person name="Plunkett M.H."/>
            <person name="Hondzo H."/>
            <person name="Barney B.M."/>
        </authorList>
    </citation>
    <scope>NUCLEOTIDE SEQUENCE [LARGE SCALE GENOMIC DNA]</scope>
    <source>
        <strain evidence="11">UTEX 1602</strain>
    </source>
</reference>
<feature type="domain" description="Protein kinase" evidence="8">
    <location>
        <begin position="1173"/>
        <end position="1424"/>
    </location>
</feature>
<dbReference type="Proteomes" id="UP000239899">
    <property type="component" value="Unassembled WGS sequence"/>
</dbReference>
<evidence type="ECO:0000256" key="1">
    <source>
        <dbReference type="ARBA" id="ARBA00022679"/>
    </source>
</evidence>
<dbReference type="PANTHER" id="PTHR44329">
    <property type="entry name" value="SERINE/THREONINE-PROTEIN KINASE TNNI3K-RELATED"/>
    <property type="match status" value="1"/>
</dbReference>
<gene>
    <name evidence="10" type="ORF">C2E21_7562</name>
</gene>
<dbReference type="SUPFAM" id="SSF56112">
    <property type="entry name" value="Protein kinase-like (PK-like)"/>
    <property type="match status" value="2"/>
</dbReference>
<feature type="binding site" evidence="5">
    <location>
        <position position="534"/>
    </location>
    <ligand>
        <name>ATP</name>
        <dbReference type="ChEBI" id="CHEBI:30616"/>
    </ligand>
</feature>
<keyword evidence="1" id="KW-0808">Transferase</keyword>
<protein>
    <submittedName>
        <fullName evidence="10">Serine threonine-kinase receptor R831</fullName>
    </submittedName>
</protein>
<dbReference type="GO" id="GO:0004674">
    <property type="term" value="F:protein serine/threonine kinase activity"/>
    <property type="evidence" value="ECO:0007669"/>
    <property type="project" value="TreeGrafter"/>
</dbReference>
<dbReference type="Gene3D" id="3.50.4.10">
    <property type="entry name" value="Hepatocyte Growth Factor"/>
    <property type="match status" value="1"/>
</dbReference>
<evidence type="ECO:0000256" key="2">
    <source>
        <dbReference type="ARBA" id="ARBA00022741"/>
    </source>
</evidence>
<keyword evidence="2 5" id="KW-0547">Nucleotide-binding</keyword>
<dbReference type="InterPro" id="IPR017441">
    <property type="entry name" value="Protein_kinase_ATP_BS"/>
</dbReference>
<keyword evidence="11" id="KW-1185">Reference proteome</keyword>
<keyword evidence="3" id="KW-0418">Kinase</keyword>